<reference evidence="1" key="1">
    <citation type="submission" date="2014-09" db="EMBL/GenBank/DDBJ databases">
        <authorList>
            <person name="Magalhaes I.L.F."/>
            <person name="Oliveira U."/>
            <person name="Santos F.R."/>
            <person name="Vidigal T.H.D.A."/>
            <person name="Brescovit A.D."/>
            <person name="Santos A.J."/>
        </authorList>
    </citation>
    <scope>NUCLEOTIDE SEQUENCE</scope>
    <source>
        <tissue evidence="1">Shoot tissue taken approximately 20 cm above the soil surface</tissue>
    </source>
</reference>
<accession>A0A0A9EIF7</accession>
<proteinExistence type="predicted"/>
<protein>
    <submittedName>
        <fullName evidence="1">TIDP3357</fullName>
    </submittedName>
</protein>
<dbReference type="EMBL" id="GBRH01198014">
    <property type="protein sequence ID" value="JAD99881.1"/>
    <property type="molecule type" value="Transcribed_RNA"/>
</dbReference>
<name>A0A0A9EIF7_ARUDO</name>
<sequence>MATSVSTTPAGASRPARRLWRSQLKRGCPIGLPTTMQSLMCAGSRRDPKY</sequence>
<evidence type="ECO:0000313" key="1">
    <source>
        <dbReference type="EMBL" id="JAD99881.1"/>
    </source>
</evidence>
<organism evidence="1">
    <name type="scientific">Arundo donax</name>
    <name type="common">Giant reed</name>
    <name type="synonym">Donax arundinaceus</name>
    <dbReference type="NCBI Taxonomy" id="35708"/>
    <lineage>
        <taxon>Eukaryota</taxon>
        <taxon>Viridiplantae</taxon>
        <taxon>Streptophyta</taxon>
        <taxon>Embryophyta</taxon>
        <taxon>Tracheophyta</taxon>
        <taxon>Spermatophyta</taxon>
        <taxon>Magnoliopsida</taxon>
        <taxon>Liliopsida</taxon>
        <taxon>Poales</taxon>
        <taxon>Poaceae</taxon>
        <taxon>PACMAD clade</taxon>
        <taxon>Arundinoideae</taxon>
        <taxon>Arundineae</taxon>
        <taxon>Arundo</taxon>
    </lineage>
</organism>
<reference evidence="1" key="2">
    <citation type="journal article" date="2015" name="Data Brief">
        <title>Shoot transcriptome of the giant reed, Arundo donax.</title>
        <authorList>
            <person name="Barrero R.A."/>
            <person name="Guerrero F.D."/>
            <person name="Moolhuijzen P."/>
            <person name="Goolsby J.A."/>
            <person name="Tidwell J."/>
            <person name="Bellgard S.E."/>
            <person name="Bellgard M.I."/>
        </authorList>
    </citation>
    <scope>NUCLEOTIDE SEQUENCE</scope>
    <source>
        <tissue evidence="1">Shoot tissue taken approximately 20 cm above the soil surface</tissue>
    </source>
</reference>
<dbReference type="AlphaFoldDB" id="A0A0A9EIF7"/>